<organism evidence="2 3">
    <name type="scientific">Trypanosoma cruzi</name>
    <dbReference type="NCBI Taxonomy" id="5693"/>
    <lineage>
        <taxon>Eukaryota</taxon>
        <taxon>Discoba</taxon>
        <taxon>Euglenozoa</taxon>
        <taxon>Kinetoplastea</taxon>
        <taxon>Metakinetoplastina</taxon>
        <taxon>Trypanosomatida</taxon>
        <taxon>Trypanosomatidae</taxon>
        <taxon>Trypanosoma</taxon>
        <taxon>Schizotrypanum</taxon>
    </lineage>
</organism>
<dbReference type="VEuPathDB" id="TriTrypDB:C3747_168g57"/>
<evidence type="ECO:0000256" key="1">
    <source>
        <dbReference type="SAM" id="SignalP"/>
    </source>
</evidence>
<feature type="signal peptide" evidence="1">
    <location>
        <begin position="1"/>
        <end position="32"/>
    </location>
</feature>
<protein>
    <submittedName>
        <fullName evidence="2">Uncharacterized protein</fullName>
    </submittedName>
</protein>
<reference evidence="2 3" key="1">
    <citation type="journal article" date="2018" name="Microb. Genom.">
        <title>Expanding an expanded genome: long-read sequencing of Trypanosoma cruzi.</title>
        <authorList>
            <person name="Berna L."/>
            <person name="Rodriguez M."/>
            <person name="Chiribao M.L."/>
            <person name="Parodi-Talice A."/>
            <person name="Pita S."/>
            <person name="Rijo G."/>
            <person name="Alvarez-Valin F."/>
            <person name="Robello C."/>
        </authorList>
    </citation>
    <scope>NUCLEOTIDE SEQUENCE [LARGE SCALE GENOMIC DNA]</scope>
    <source>
        <strain evidence="2 3">TCC</strain>
    </source>
</reference>
<dbReference type="VEuPathDB" id="TriTrypDB:TCDM_09115"/>
<evidence type="ECO:0000313" key="2">
    <source>
        <dbReference type="EMBL" id="PWV03840.1"/>
    </source>
</evidence>
<dbReference type="VEuPathDB" id="TriTrypDB:C4B63_297g4"/>
<accession>A0A2V2W5E7</accession>
<dbReference type="VEuPathDB" id="TriTrypDB:TcBrA4_0005860"/>
<dbReference type="VEuPathDB" id="TriTrypDB:TcCL_ESM12109"/>
<proteinExistence type="predicted"/>
<dbReference type="AlphaFoldDB" id="A0A2V2W5E7"/>
<dbReference type="VEuPathDB" id="TriTrypDB:TcCLB.511217.10"/>
<dbReference type="VEuPathDB" id="TriTrypDB:TcYC6_0055530"/>
<dbReference type="VEuPathDB" id="TriTrypDB:BCY84_18436"/>
<gene>
    <name evidence="2" type="ORF">C3747_168g57</name>
</gene>
<dbReference type="InterPro" id="IPR008999">
    <property type="entry name" value="Actin-crosslinking"/>
</dbReference>
<dbReference type="VEuPathDB" id="TriTrypDB:TcCLB.511727.240"/>
<dbReference type="VEuPathDB" id="TriTrypDB:TCSYLVIO_004223"/>
<dbReference type="Gene3D" id="2.80.10.50">
    <property type="match status" value="1"/>
</dbReference>
<dbReference type="SUPFAM" id="SSF50405">
    <property type="entry name" value="Actin-crosslinking proteins"/>
    <property type="match status" value="1"/>
</dbReference>
<comment type="caution">
    <text evidence="2">The sequence shown here is derived from an EMBL/GenBank/DDBJ whole genome shotgun (WGS) entry which is preliminary data.</text>
</comment>
<dbReference type="VEuPathDB" id="TriTrypDB:ECC02_003319"/>
<dbReference type="VEuPathDB" id="TriTrypDB:TcG_00303"/>
<evidence type="ECO:0000313" key="3">
    <source>
        <dbReference type="Proteomes" id="UP000246078"/>
    </source>
</evidence>
<feature type="chain" id="PRO_5030058762" evidence="1">
    <location>
        <begin position="33"/>
        <end position="528"/>
    </location>
</feature>
<dbReference type="Proteomes" id="UP000246078">
    <property type="component" value="Unassembled WGS sequence"/>
</dbReference>
<name>A0A2V2W5E7_TRYCR</name>
<dbReference type="VEuPathDB" id="TriTrypDB:Tc_MARK_10241"/>
<dbReference type="EMBL" id="PRFC01000168">
    <property type="protein sequence ID" value="PWV03840.1"/>
    <property type="molecule type" value="Genomic_DNA"/>
</dbReference>
<keyword evidence="1" id="KW-0732">Signal</keyword>
<dbReference type="OrthoDB" id="251789at2759"/>
<dbReference type="VEuPathDB" id="TriTrypDB:TcBrA4_0005850"/>
<sequence>MPNFLQNQRLLLRLLLLLLSSVILCLLFIAQGEPEPLRVVFHAGFQQLKQREVDVWIGGAFGATNGEATLGVEWKRGFDAVTLRRARDSYLMCDRGRAMFVTRVHADTTTSELWRPHIMHDGTIALASVVNSRYLRLKDDGKLWCDANEIDGAASWRQLMPKQTACLRAGNAGDEDKYTAACWSIIEAETLTRPTILFGTLKPLERAEPKNASDMYDPFIIAKRTLINWARLPGVKPVVLSEDPFSQSLIETINAAYAGRPGFSSIEIISEFEMQKDYGQPTYRGLFRSVIEHYPFAKSIMYANMDILFTSSLANTLDKVQHVYERRKKWKNKKKKLQNSPYQGWFIVGRRINVDVPTNWSMDTENWDSAIETQLKSQGKMFSSDAEDYFAMSVDLFNWYETPPFIVGGIVFDNWLTSRAVLLDIAGKALAVDVTGTLTAIHQNHGMNVYASLLKPKSTFNIELLKKSGGMPYRLTENCPHYTRYGRRGKFITVADRGPQKPNWVIPDYDAAAAKMSASNNSFKRPPS</sequence>